<keyword evidence="7" id="KW-1185">Reference proteome</keyword>
<keyword evidence="4 5" id="KW-0472">Membrane</keyword>
<dbReference type="Proteomes" id="UP000472275">
    <property type="component" value="Unassembled WGS sequence"/>
</dbReference>
<dbReference type="GeneTree" id="ENSGT00940000154901"/>
<sequence>MTFVELLARLGGMGRFQVTYVAALAVPLLMLASHNLLQNFTAGVPEHHCRPRPVANDSTGDVPLLVSIPSDGHHRPQRCRRYVEPQWHLLEVNGTANGTANGAATEPCRDGWTYRDGVFAHTIVTEWDLVCESKRLRQVAQSIYMAGILLGSGLFGVLSDNRFGRRALLTWCYLQLGATGAGTAAAPTFVVYCLCRFLAGLAMAGVSLNSASLCMEWIPTEARAVVGTINGYCYTLGQFVLAATAFGVPHWRWLQLVVSLPFFLFFLYSWLFVESARWQVISGRPDLALKGANPTLLGSNHTFWGAKHHLFGVKTHLFGTQTHPFGAKTHLVGQNPSFWGQTSPFGGSNLTFLGPTPTFWGKPHLFGVKPHLLGARSVMPGGFCVETLGFGGRFSTSFAYYGLAMDLQGFGVDIYLSQLVFGAVDIPAKLASVLAISCVGRRVAQGGSLALAGLCILANIVVPTELQTLRMAFAVIGKGSLAASFNCAYIFSGELFPTVIRQTGMGLGGTMARVGGMVAPLVRMAADVTPVLPLVIYGAAPIISAIATCFLPETRNMPLPETVKDVERRRDEGFGVRKDKKGGRFWGEEGQRFWGEKG</sequence>
<feature type="transmembrane region" description="Helical" evidence="5">
    <location>
        <begin position="229"/>
        <end position="247"/>
    </location>
</feature>
<evidence type="ECO:0000256" key="3">
    <source>
        <dbReference type="ARBA" id="ARBA00022989"/>
    </source>
</evidence>
<feature type="transmembrane region" description="Helical" evidence="5">
    <location>
        <begin position="534"/>
        <end position="551"/>
    </location>
</feature>
<dbReference type="InParanoid" id="A0A663F0S6"/>
<evidence type="ECO:0000256" key="5">
    <source>
        <dbReference type="SAM" id="Phobius"/>
    </source>
</evidence>
<organism evidence="6 7">
    <name type="scientific">Aquila chrysaetos chrysaetos</name>
    <dbReference type="NCBI Taxonomy" id="223781"/>
    <lineage>
        <taxon>Eukaryota</taxon>
        <taxon>Metazoa</taxon>
        <taxon>Chordata</taxon>
        <taxon>Craniata</taxon>
        <taxon>Vertebrata</taxon>
        <taxon>Euteleostomi</taxon>
        <taxon>Archelosauria</taxon>
        <taxon>Archosauria</taxon>
        <taxon>Dinosauria</taxon>
        <taxon>Saurischia</taxon>
        <taxon>Theropoda</taxon>
        <taxon>Coelurosauria</taxon>
        <taxon>Aves</taxon>
        <taxon>Neognathae</taxon>
        <taxon>Neoaves</taxon>
        <taxon>Telluraves</taxon>
        <taxon>Accipitrimorphae</taxon>
        <taxon>Accipitriformes</taxon>
        <taxon>Accipitridae</taxon>
        <taxon>Accipitrinae</taxon>
        <taxon>Aquila</taxon>
    </lineage>
</organism>
<accession>A0A663F0S6</accession>
<dbReference type="GO" id="GO:0022857">
    <property type="term" value="F:transmembrane transporter activity"/>
    <property type="evidence" value="ECO:0007669"/>
    <property type="project" value="InterPro"/>
</dbReference>
<dbReference type="Ensembl" id="ENSACCT00020018775.1">
    <property type="protein sequence ID" value="ENSACCP00020017989.1"/>
    <property type="gene ID" value="ENSACCG00020012339.1"/>
</dbReference>
<keyword evidence="2 5" id="KW-0812">Transmembrane</keyword>
<reference evidence="6" key="2">
    <citation type="submission" date="2025-09" db="UniProtKB">
        <authorList>
            <consortium name="Ensembl"/>
        </authorList>
    </citation>
    <scope>IDENTIFICATION</scope>
</reference>
<dbReference type="InterPro" id="IPR036259">
    <property type="entry name" value="MFS_trans_sf"/>
</dbReference>
<dbReference type="AlphaFoldDB" id="A0A663F0S6"/>
<proteinExistence type="predicted"/>
<evidence type="ECO:0000256" key="2">
    <source>
        <dbReference type="ARBA" id="ARBA00022692"/>
    </source>
</evidence>
<feature type="transmembrane region" description="Helical" evidence="5">
    <location>
        <begin position="20"/>
        <end position="37"/>
    </location>
</feature>
<dbReference type="FunFam" id="1.20.1250.20:FF:000023">
    <property type="entry name" value="Solute carrier family 22 member 6"/>
    <property type="match status" value="1"/>
</dbReference>
<protein>
    <recommendedName>
        <fullName evidence="8">Major facilitator superfamily (MFS) profile domain-containing protein</fullName>
    </recommendedName>
</protein>
<feature type="transmembrane region" description="Helical" evidence="5">
    <location>
        <begin position="142"/>
        <end position="159"/>
    </location>
</feature>
<dbReference type="Gene3D" id="1.20.1250.20">
    <property type="entry name" value="MFS general substrate transporter like domains"/>
    <property type="match status" value="2"/>
</dbReference>
<dbReference type="GO" id="GO:0016020">
    <property type="term" value="C:membrane"/>
    <property type="evidence" value="ECO:0007669"/>
    <property type="project" value="UniProtKB-SubCell"/>
</dbReference>
<dbReference type="InterPro" id="IPR005828">
    <property type="entry name" value="MFS_sugar_transport-like"/>
</dbReference>
<dbReference type="Pfam" id="PF00083">
    <property type="entry name" value="Sugar_tr"/>
    <property type="match status" value="1"/>
</dbReference>
<name>A0A663F0S6_AQUCH</name>
<evidence type="ECO:0000256" key="1">
    <source>
        <dbReference type="ARBA" id="ARBA00004141"/>
    </source>
</evidence>
<dbReference type="SUPFAM" id="SSF103473">
    <property type="entry name" value="MFS general substrate transporter"/>
    <property type="match status" value="1"/>
</dbReference>
<dbReference type="PANTHER" id="PTHR24064">
    <property type="entry name" value="SOLUTE CARRIER FAMILY 22 MEMBER"/>
    <property type="match status" value="1"/>
</dbReference>
<feature type="transmembrane region" description="Helical" evidence="5">
    <location>
        <begin position="443"/>
        <end position="462"/>
    </location>
</feature>
<evidence type="ECO:0000256" key="4">
    <source>
        <dbReference type="ARBA" id="ARBA00023136"/>
    </source>
</evidence>
<keyword evidence="3 5" id="KW-1133">Transmembrane helix</keyword>
<evidence type="ECO:0000313" key="7">
    <source>
        <dbReference type="Proteomes" id="UP000472275"/>
    </source>
</evidence>
<reference evidence="6" key="1">
    <citation type="submission" date="2025-08" db="UniProtKB">
        <authorList>
            <consortium name="Ensembl"/>
        </authorList>
    </citation>
    <scope>IDENTIFICATION</scope>
</reference>
<feature type="transmembrane region" description="Helical" evidence="5">
    <location>
        <begin position="253"/>
        <end position="273"/>
    </location>
</feature>
<evidence type="ECO:0000313" key="6">
    <source>
        <dbReference type="Ensembl" id="ENSACCP00020017989.1"/>
    </source>
</evidence>
<gene>
    <name evidence="6" type="primary">LOC115338343</name>
</gene>
<comment type="subcellular location">
    <subcellularLocation>
        <location evidence="1">Membrane</location>
        <topology evidence="1">Multi-pass membrane protein</topology>
    </subcellularLocation>
</comment>
<evidence type="ECO:0008006" key="8">
    <source>
        <dbReference type="Google" id="ProtNLM"/>
    </source>
</evidence>